<organism evidence="3 4">
    <name type="scientific">Pseudoneurospora amorphoporcata</name>
    <dbReference type="NCBI Taxonomy" id="241081"/>
    <lineage>
        <taxon>Eukaryota</taxon>
        <taxon>Fungi</taxon>
        <taxon>Dikarya</taxon>
        <taxon>Ascomycota</taxon>
        <taxon>Pezizomycotina</taxon>
        <taxon>Sordariomycetes</taxon>
        <taxon>Sordariomycetidae</taxon>
        <taxon>Sordariales</taxon>
        <taxon>Sordariaceae</taxon>
        <taxon>Pseudoneurospora</taxon>
    </lineage>
</organism>
<evidence type="ECO:0000313" key="3">
    <source>
        <dbReference type="EMBL" id="KAK3954185.1"/>
    </source>
</evidence>
<dbReference type="GO" id="GO:0016579">
    <property type="term" value="P:protein deubiquitination"/>
    <property type="evidence" value="ECO:0007669"/>
    <property type="project" value="InterPro"/>
</dbReference>
<dbReference type="InterPro" id="IPR001394">
    <property type="entry name" value="Peptidase_C19_UCH"/>
</dbReference>
<dbReference type="SUPFAM" id="SSF54001">
    <property type="entry name" value="Cysteine proteinases"/>
    <property type="match status" value="1"/>
</dbReference>
<dbReference type="InterPro" id="IPR016024">
    <property type="entry name" value="ARM-type_fold"/>
</dbReference>
<dbReference type="GO" id="GO:0005634">
    <property type="term" value="C:nucleus"/>
    <property type="evidence" value="ECO:0007669"/>
    <property type="project" value="TreeGrafter"/>
</dbReference>
<dbReference type="CDD" id="cd02659">
    <property type="entry name" value="peptidase_C19C"/>
    <property type="match status" value="1"/>
</dbReference>
<evidence type="ECO:0000259" key="2">
    <source>
        <dbReference type="PROSITE" id="PS50235"/>
    </source>
</evidence>
<sequence>MAQDQDPAADESLERATSSEPSSTKGSNPYMDTDLPSPKRRRTSRSGPSRSRSIDSPSSVRLSYDSPGISSANPIPETKTDPDTMDTSSGTEQPSVPNATRPAIPEPEATQLEPSSSRSNRVTINVRTPSRTLETIPSLPTSASLQDSGEPLSSADNVQASVEAPEVDMTRDDAIQDALPSPVSDASSPVIEVAMGKETANAFTLEENLVVEDPVMDNMPDFPFHEEHETYRDTVEKLAPLLDEQVGRNVALWIGDFLNHMRNVPISAATGWYMRFTPLWHSLPTLASAWYDRRHLYPSVKAIKREPFALYQQFARLTAFFVELDVHRLKGCATVGEREQVQLVSLSYMQVLSALINHEGFYQQLDDEGWSYVLEASHILEAFLNYGGSPTPTSFHVGRFTQLMSDLLPKNPRFINELACVSFLFWAMTRKVIPIRSENTTYLNHDRAKSIISSGYLVYKALSPKLEAIINGDDQKHLLWEPTLRHLSSLTSIYHYCLAADGTTSMPLIQHQPQGSKPFSSRFLPEAVAYLWKFRMFCTLIMSGQMQLRIRSAVGMCSDLITFYKKYNNHPDDSSPAFLQHIAHYLMESGLVSYILGPKCHPEITLESSNIIGFLAVTRTYATDHTDLMFQTIQSTQDPRISSALINMISKIVQLFNPSDLLYFCTRVEAMPLDSVTSTVRDFCAQVLQQLNDRLERIGNIPTPYSLCVRLVRDSSVIGSQSQIAYPEVHHFAIQKFSELLREGPTEEIRMHTYTECLRDISLRTQYALGSLWILSRMTRSSAGRELKMLAKQHDLVRILVEEFEGSIPTARAAGFPPVISGYANSPRRDLLSWVLSDGSPEIPSDLSQKLWNLLVGPEAACEEDRTAGWKLLQDNSKAKFASTSFTDFLPSLSPEFFTLGTIDFIRTGILPIIHAPRLLVEDTESIGHFGIEQLWRIILSVPEGSIEKPAIDLLVGDVYMGNSSNGPVPLPIARQLHLALAERCLGQLISAAKKLRGLCIHVSSSESGMDDVMTLEQKLCEQERFCVRPLAVLRAFHREYKNNPKFSAPDLRALSLDPPKQIEGDSAELKYQSFDGESQTDVLPLSIGKLNTARSLFGSLREATGFGNYRMYYRGNILLPREELMCKSLEELRIHDGLILVKREADDNAASPGENIRSGASPVEVVILRHFEELYECLTMEKISEEIYDLLSQLPADENILKLIDEPSTTHQDIFPADQPFKAKYSVYALREYLKPPKEGVANHYPEGVAGNEDSIKLHSKSLLRGLRIVVGAISDQDLTRDWPTHEMRLDWIFNLVECFVLILQDPLLPHSAIELIDGTLLDRLVNILVDCHNSAVEHTVHRIPVCLHSILDACSMSPELMKACFEHPGVPKLLEDLLLHDQRASVRQSTKQMLLGKFELGTPTVLGRVAQGSEPRMATSETLSDDDNPFRAYLWTVISGFVRSAMSSSGNPTEFFELCQSMLKILVTFESPLVNVQKLSQEWIGWLLEYQTFEDPTQPSKVDVAVSGLIDLIWAIVRAHQDLGDALAGVARKIYWQHLYPPLGTKEAENFRPIITDTTRDKLWSIVLVLVGEDPTQVSWLIGDLKALTPPRPDPDYHPYLYEVPLPYEREKVLRSSAGYVGLKNLSNTCYFNSLLTQLYMNTDFREYILQSPVRNMIGGSQKLLLEMQRLFAFMQNSIRRFANPDDCIGSIRTYEDTVIDVTNQMDVDEFYNLLFDRWEGQFLNNADRRRFRSFYGGQLVQQVASKECSHVSERLEPFSAIQCDIKGKTTLQESLQAYVDGEIMEGENKYKCSECNRHVDAVKRACLKDIPDNLIFHLKRFDFNLRTLQRSKINDFFSFPDKIDMHPYTMEHLKNPDEDQQEDIFELVGVLVHSGTAESGHYYSYIRERPSRSEQTVWVEYNDDSVTSFDPSHLENACFGGTDYRSNSDHNGMHFEKSYSAYMLFYERSSSLARKQQRLSQLGQASPLRVDMLPYLKPWIGEDNMMLLRKHCLFDPYHTRHVCRAVELMRQSNGHQCTPDHAIEGEAITMGLGHLDQVASKLKDLEDFRLLAEEILQLSRDCPQSGIEMFRCSSGPYEPLRMLLQRNPDAAVRQKTLEILIKAIKVIKEQLPSRYGLPSPDANDVDFQDSAMEYVMVLFETLFANICSTTRSWPEVFGLMGAFVKLGRHEMAIYLKRPFLEILLKLIMADANLRIGQQYQKLAMHLSRRAKNRLPDYGSLIGLLDILLASMQVEDDNQVRITVGRPDQRLQNDPWLEQPFLYTLVEANLLETMWDKTQANIFAEKLIGIYQNIEGTHRIIINLAKQSRWLEEGIFNALIANISSQNSSQLIYPFLHASLMFCRHAPTRLLVEKLIEHICDQCRVVESADGGAFLEFHRALFDSKRESQDDETVALQVISILPDWAPGLLGYFDTRTSSETERFLYDKLFQYGPSPSFGDTEQDKRKAECMKTSAKRLGIRCLQYLRDNFVETGIEVSARHVVSLERVIDLCSKYFPPPDPEEDVEAKGFRRLFHSIGQRLHTLKVDEVEEDGSEWENSSVNSEQFDELGDIKMSTEEVNEGDLQ</sequence>
<dbReference type="SUPFAM" id="SSF48371">
    <property type="entry name" value="ARM repeat"/>
    <property type="match status" value="1"/>
</dbReference>
<dbReference type="InterPro" id="IPR050164">
    <property type="entry name" value="Peptidase_C19"/>
</dbReference>
<dbReference type="GO" id="GO:0004843">
    <property type="term" value="F:cysteine-type deubiquitinase activity"/>
    <property type="evidence" value="ECO:0007669"/>
    <property type="project" value="InterPro"/>
</dbReference>
<dbReference type="PROSITE" id="PS00973">
    <property type="entry name" value="USP_2"/>
    <property type="match status" value="1"/>
</dbReference>
<keyword evidence="4" id="KW-1185">Reference proteome</keyword>
<feature type="region of interest" description="Disordered" evidence="1">
    <location>
        <begin position="1"/>
        <end position="156"/>
    </location>
</feature>
<accession>A0AAN6SHU0</accession>
<reference evidence="3" key="2">
    <citation type="submission" date="2023-06" db="EMBL/GenBank/DDBJ databases">
        <authorList>
            <consortium name="Lawrence Berkeley National Laboratory"/>
            <person name="Mondo S.J."/>
            <person name="Hensen N."/>
            <person name="Bonometti L."/>
            <person name="Westerberg I."/>
            <person name="Brannstrom I.O."/>
            <person name="Guillou S."/>
            <person name="Cros-Aarteil S."/>
            <person name="Calhoun S."/>
            <person name="Haridas S."/>
            <person name="Kuo A."/>
            <person name="Pangilinan J."/>
            <person name="Riley R."/>
            <person name="Labutti K."/>
            <person name="Andreopoulos B."/>
            <person name="Lipzen A."/>
            <person name="Chen C."/>
            <person name="Yanf M."/>
            <person name="Daum C."/>
            <person name="Ng V."/>
            <person name="Clum A."/>
            <person name="Steindorff A."/>
            <person name="Ohm R."/>
            <person name="Martin F."/>
            <person name="Silar P."/>
            <person name="Natvig D."/>
            <person name="Lalanne C."/>
            <person name="Gautier V."/>
            <person name="Ament-Velasquez S.L."/>
            <person name="Kruys A."/>
            <person name="Hutchinson M.I."/>
            <person name="Powell A.J."/>
            <person name="Barry K."/>
            <person name="Miller A.N."/>
            <person name="Grigoriev I.V."/>
            <person name="Debuchy R."/>
            <person name="Gladieux P."/>
            <person name="Thoren M.H."/>
            <person name="Johannesson H."/>
        </authorList>
    </citation>
    <scope>NUCLEOTIDE SEQUENCE</scope>
    <source>
        <strain evidence="3">CBS 626.80</strain>
    </source>
</reference>
<feature type="compositionally biased region" description="Polar residues" evidence="1">
    <location>
        <begin position="85"/>
        <end position="98"/>
    </location>
</feature>
<dbReference type="Proteomes" id="UP001303222">
    <property type="component" value="Unassembled WGS sequence"/>
</dbReference>
<dbReference type="EMBL" id="MU859093">
    <property type="protein sequence ID" value="KAK3954185.1"/>
    <property type="molecule type" value="Genomic_DNA"/>
</dbReference>
<dbReference type="PANTHER" id="PTHR24006">
    <property type="entry name" value="UBIQUITIN CARBOXYL-TERMINAL HYDROLASE"/>
    <property type="match status" value="1"/>
</dbReference>
<comment type="caution">
    <text evidence="3">The sequence shown here is derived from an EMBL/GenBank/DDBJ whole genome shotgun (WGS) entry which is preliminary data.</text>
</comment>
<dbReference type="Pfam" id="PF00443">
    <property type="entry name" value="UCH"/>
    <property type="match status" value="1"/>
</dbReference>
<feature type="compositionally biased region" description="Low complexity" evidence="1">
    <location>
        <begin position="45"/>
        <end position="63"/>
    </location>
</feature>
<protein>
    <recommendedName>
        <fullName evidence="2">USP domain-containing protein</fullName>
    </recommendedName>
</protein>
<proteinExistence type="predicted"/>
<feature type="compositionally biased region" description="Polar residues" evidence="1">
    <location>
        <begin position="15"/>
        <end position="27"/>
    </location>
</feature>
<feature type="domain" description="USP" evidence="2">
    <location>
        <begin position="1623"/>
        <end position="1952"/>
    </location>
</feature>
<dbReference type="Gene3D" id="3.90.70.10">
    <property type="entry name" value="Cysteine proteinases"/>
    <property type="match status" value="1"/>
</dbReference>
<feature type="region of interest" description="Disordered" evidence="1">
    <location>
        <begin position="2530"/>
        <end position="2567"/>
    </location>
</feature>
<dbReference type="InterPro" id="IPR021905">
    <property type="entry name" value="DUF3517"/>
</dbReference>
<feature type="compositionally biased region" description="Polar residues" evidence="1">
    <location>
        <begin position="112"/>
        <end position="147"/>
    </location>
</feature>
<evidence type="ECO:0000256" key="1">
    <source>
        <dbReference type="SAM" id="MobiDB-lite"/>
    </source>
</evidence>
<dbReference type="Pfam" id="PF12030">
    <property type="entry name" value="DUF3517"/>
    <property type="match status" value="1"/>
</dbReference>
<reference evidence="3" key="1">
    <citation type="journal article" date="2023" name="Mol. Phylogenet. Evol.">
        <title>Genome-scale phylogeny and comparative genomics of the fungal order Sordariales.</title>
        <authorList>
            <person name="Hensen N."/>
            <person name="Bonometti L."/>
            <person name="Westerberg I."/>
            <person name="Brannstrom I.O."/>
            <person name="Guillou S."/>
            <person name="Cros-Aarteil S."/>
            <person name="Calhoun S."/>
            <person name="Haridas S."/>
            <person name="Kuo A."/>
            <person name="Mondo S."/>
            <person name="Pangilinan J."/>
            <person name="Riley R."/>
            <person name="LaButti K."/>
            <person name="Andreopoulos B."/>
            <person name="Lipzen A."/>
            <person name="Chen C."/>
            <person name="Yan M."/>
            <person name="Daum C."/>
            <person name="Ng V."/>
            <person name="Clum A."/>
            <person name="Steindorff A."/>
            <person name="Ohm R.A."/>
            <person name="Martin F."/>
            <person name="Silar P."/>
            <person name="Natvig D.O."/>
            <person name="Lalanne C."/>
            <person name="Gautier V."/>
            <person name="Ament-Velasquez S.L."/>
            <person name="Kruys A."/>
            <person name="Hutchinson M.I."/>
            <person name="Powell A.J."/>
            <person name="Barry K."/>
            <person name="Miller A.N."/>
            <person name="Grigoriev I.V."/>
            <person name="Debuchy R."/>
            <person name="Gladieux P."/>
            <person name="Hiltunen Thoren M."/>
            <person name="Johannesson H."/>
        </authorList>
    </citation>
    <scope>NUCLEOTIDE SEQUENCE</scope>
    <source>
        <strain evidence="3">CBS 626.80</strain>
    </source>
</reference>
<dbReference type="FunFam" id="3.90.70.10:FF:000136">
    <property type="entry name" value="Ubiquitin C-terminal hydrolase, putative"/>
    <property type="match status" value="1"/>
</dbReference>
<evidence type="ECO:0000313" key="4">
    <source>
        <dbReference type="Proteomes" id="UP001303222"/>
    </source>
</evidence>
<dbReference type="InterPro" id="IPR018200">
    <property type="entry name" value="USP_CS"/>
</dbReference>
<dbReference type="InterPro" id="IPR038765">
    <property type="entry name" value="Papain-like_cys_pep_sf"/>
</dbReference>
<dbReference type="InterPro" id="IPR028889">
    <property type="entry name" value="USP"/>
</dbReference>
<name>A0AAN6SHU0_9PEZI</name>
<dbReference type="PANTHER" id="PTHR24006:SF827">
    <property type="entry name" value="UBIQUITIN CARBOXYL-TERMINAL HYDROLASE 34"/>
    <property type="match status" value="1"/>
</dbReference>
<gene>
    <name evidence="3" type="ORF">QBC32DRAFT_385154</name>
</gene>
<dbReference type="GO" id="GO:0005829">
    <property type="term" value="C:cytosol"/>
    <property type="evidence" value="ECO:0007669"/>
    <property type="project" value="TreeGrafter"/>
</dbReference>
<dbReference type="PROSITE" id="PS50235">
    <property type="entry name" value="USP_3"/>
    <property type="match status" value="1"/>
</dbReference>